<dbReference type="Pfam" id="PF00528">
    <property type="entry name" value="BPD_transp_1"/>
    <property type="match status" value="1"/>
</dbReference>
<dbReference type="CDD" id="cd06261">
    <property type="entry name" value="TM_PBP2"/>
    <property type="match status" value="1"/>
</dbReference>
<comment type="similarity">
    <text evidence="7">Belongs to the binding-protein-dependent transport system permease family.</text>
</comment>
<feature type="transmembrane region" description="Helical" evidence="7">
    <location>
        <begin position="12"/>
        <end position="35"/>
    </location>
</feature>
<protein>
    <submittedName>
        <fullName evidence="9">N-acetylglucosamine transport system permease protein</fullName>
    </submittedName>
</protein>
<dbReference type="EMBL" id="JAGGJZ010000002">
    <property type="protein sequence ID" value="MBP1889524.1"/>
    <property type="molecule type" value="Genomic_DNA"/>
</dbReference>
<dbReference type="PANTHER" id="PTHR32243:SF24">
    <property type="entry name" value="DIACETYLCHITOBIOSE UPTAKE SYSTEM PERMEASE PROTEIN NGCG"/>
    <property type="match status" value="1"/>
</dbReference>
<organism evidence="9 10">
    <name type="scientific">Clostridium moniliforme</name>
    <dbReference type="NCBI Taxonomy" id="39489"/>
    <lineage>
        <taxon>Bacteria</taxon>
        <taxon>Bacillati</taxon>
        <taxon>Bacillota</taxon>
        <taxon>Clostridia</taxon>
        <taxon>Eubacteriales</taxon>
        <taxon>Clostridiaceae</taxon>
        <taxon>Clostridium</taxon>
    </lineage>
</organism>
<sequence>MRVENKAEKIKTWILRIILIFGSLLVIIPLIWTVLSSLKSPREFTTAPWAFPETLRFENYVNAFTKANMGDYFLNSIIVTILALAFLMILAVPSAYALSRYKFKGSNFLKNSYMAGLFIQSVYIIVPLFLIMNDLNMLNNRLALSLVYAVLQLPFSIYILIGFMQSIPKDYEEAAMIDGCGYARTLTSVIVPLAKPGIITVLIFNFMGFWNEYAMAMTFITTNSKKTLPVGLQNLMEVNKFATDWGAMFAGMVIVMVPTIIVYTLFHKKLTEGVNIGGIKG</sequence>
<dbReference type="InterPro" id="IPR050901">
    <property type="entry name" value="BP-dep_ABC_trans_perm"/>
</dbReference>
<reference evidence="9 10" key="1">
    <citation type="submission" date="2021-03" db="EMBL/GenBank/DDBJ databases">
        <title>Genomic Encyclopedia of Type Strains, Phase IV (KMG-IV): sequencing the most valuable type-strain genomes for metagenomic binning, comparative biology and taxonomic classification.</title>
        <authorList>
            <person name="Goeker M."/>
        </authorList>
    </citation>
    <scope>NUCLEOTIDE SEQUENCE [LARGE SCALE GENOMIC DNA]</scope>
    <source>
        <strain evidence="9 10">DSM 3984</strain>
    </source>
</reference>
<feature type="transmembrane region" description="Helical" evidence="7">
    <location>
        <begin position="185"/>
        <end position="210"/>
    </location>
</feature>
<name>A0ABS4EZU7_9CLOT</name>
<keyword evidence="10" id="KW-1185">Reference proteome</keyword>
<feature type="transmembrane region" description="Helical" evidence="7">
    <location>
        <begin position="113"/>
        <end position="131"/>
    </location>
</feature>
<dbReference type="InterPro" id="IPR000515">
    <property type="entry name" value="MetI-like"/>
</dbReference>
<keyword evidence="5 7" id="KW-1133">Transmembrane helix</keyword>
<feature type="transmembrane region" description="Helical" evidence="7">
    <location>
        <begin position="143"/>
        <end position="164"/>
    </location>
</feature>
<feature type="transmembrane region" description="Helical" evidence="7">
    <location>
        <begin position="72"/>
        <end position="92"/>
    </location>
</feature>
<evidence type="ECO:0000256" key="7">
    <source>
        <dbReference type="RuleBase" id="RU363032"/>
    </source>
</evidence>
<feature type="domain" description="ABC transmembrane type-1" evidence="8">
    <location>
        <begin position="73"/>
        <end position="266"/>
    </location>
</feature>
<feature type="transmembrane region" description="Helical" evidence="7">
    <location>
        <begin position="245"/>
        <end position="266"/>
    </location>
</feature>
<keyword evidence="4 7" id="KW-0812">Transmembrane</keyword>
<keyword evidence="6 7" id="KW-0472">Membrane</keyword>
<dbReference type="Proteomes" id="UP000783390">
    <property type="component" value="Unassembled WGS sequence"/>
</dbReference>
<evidence type="ECO:0000256" key="5">
    <source>
        <dbReference type="ARBA" id="ARBA00022989"/>
    </source>
</evidence>
<accession>A0ABS4EZU7</accession>
<comment type="subcellular location">
    <subcellularLocation>
        <location evidence="1 7">Cell membrane</location>
        <topology evidence="1 7">Multi-pass membrane protein</topology>
    </subcellularLocation>
</comment>
<dbReference type="Gene3D" id="1.10.3720.10">
    <property type="entry name" value="MetI-like"/>
    <property type="match status" value="1"/>
</dbReference>
<evidence type="ECO:0000256" key="1">
    <source>
        <dbReference type="ARBA" id="ARBA00004651"/>
    </source>
</evidence>
<evidence type="ECO:0000256" key="6">
    <source>
        <dbReference type="ARBA" id="ARBA00023136"/>
    </source>
</evidence>
<keyword evidence="3" id="KW-1003">Cell membrane</keyword>
<gene>
    <name evidence="9" type="ORF">J2Z53_001105</name>
</gene>
<dbReference type="PROSITE" id="PS50928">
    <property type="entry name" value="ABC_TM1"/>
    <property type="match status" value="1"/>
</dbReference>
<evidence type="ECO:0000259" key="8">
    <source>
        <dbReference type="PROSITE" id="PS50928"/>
    </source>
</evidence>
<evidence type="ECO:0000256" key="4">
    <source>
        <dbReference type="ARBA" id="ARBA00022692"/>
    </source>
</evidence>
<evidence type="ECO:0000313" key="10">
    <source>
        <dbReference type="Proteomes" id="UP000783390"/>
    </source>
</evidence>
<keyword evidence="2 7" id="KW-0813">Transport</keyword>
<evidence type="ECO:0000256" key="2">
    <source>
        <dbReference type="ARBA" id="ARBA00022448"/>
    </source>
</evidence>
<evidence type="ECO:0000313" key="9">
    <source>
        <dbReference type="EMBL" id="MBP1889524.1"/>
    </source>
</evidence>
<dbReference type="InterPro" id="IPR035906">
    <property type="entry name" value="MetI-like_sf"/>
</dbReference>
<evidence type="ECO:0000256" key="3">
    <source>
        <dbReference type="ARBA" id="ARBA00022475"/>
    </source>
</evidence>
<proteinExistence type="inferred from homology"/>
<dbReference type="SUPFAM" id="SSF161098">
    <property type="entry name" value="MetI-like"/>
    <property type="match status" value="1"/>
</dbReference>
<dbReference type="PANTHER" id="PTHR32243">
    <property type="entry name" value="MALTOSE TRANSPORT SYSTEM PERMEASE-RELATED"/>
    <property type="match status" value="1"/>
</dbReference>
<dbReference type="RefSeq" id="WP_209796216.1">
    <property type="nucleotide sequence ID" value="NZ_JAGGJZ010000002.1"/>
</dbReference>
<comment type="caution">
    <text evidence="9">The sequence shown here is derived from an EMBL/GenBank/DDBJ whole genome shotgun (WGS) entry which is preliminary data.</text>
</comment>